<dbReference type="InterPro" id="IPR036866">
    <property type="entry name" value="RibonucZ/Hydroxyglut_hydro"/>
</dbReference>
<dbReference type="SUPFAM" id="SSF56281">
    <property type="entry name" value="Metallo-hydrolase/oxidoreductase"/>
    <property type="match status" value="1"/>
</dbReference>
<dbReference type="CARD" id="ARO:3006882">
    <property type="molecule name" value="ECM-1"/>
    <property type="mechanism identifier" value="ARO:0001004"/>
    <property type="mechanism name" value="antibiotic inactivation"/>
</dbReference>
<reference evidence="3" key="1">
    <citation type="journal article" date="2012" name="J. Antimicrob. Chemother.">
        <title>Diversity of naturally occurring Ambler class B metallo-?-lactamases in Erythrobacter spp.</title>
        <authorList>
            <person name="Girlich D."/>
            <person name="Poirel L."/>
            <person name="Nordmann P."/>
        </authorList>
    </citation>
    <scope>NUCLEOTIDE SEQUENCE</scope>
    <source>
        <strain evidence="3">ECM-1</strain>
    </source>
</reference>
<dbReference type="Gene3D" id="3.60.15.10">
    <property type="entry name" value="Ribonuclease Z/Hydroxyacylglutathione hydrolase-like"/>
    <property type="match status" value="1"/>
</dbReference>
<accession>K4GMM4</accession>
<proteinExistence type="predicted"/>
<evidence type="ECO:0000259" key="2">
    <source>
        <dbReference type="SMART" id="SM00849"/>
    </source>
</evidence>
<dbReference type="PROSITE" id="PS51257">
    <property type="entry name" value="PROKAR_LIPOPROTEIN"/>
    <property type="match status" value="1"/>
</dbReference>
<dbReference type="InterPro" id="IPR001279">
    <property type="entry name" value="Metallo-B-lactamas"/>
</dbReference>
<dbReference type="InterPro" id="IPR050855">
    <property type="entry name" value="NDM-1-like"/>
</dbReference>
<dbReference type="AlphaFoldDB" id="K4GMM4"/>
<dbReference type="PANTHER" id="PTHR42951:SF17">
    <property type="entry name" value="METALLO-BETA-LACTAMASE DOMAIN-CONTAINING PROTEIN"/>
    <property type="match status" value="1"/>
</dbReference>
<evidence type="ECO:0000256" key="1">
    <source>
        <dbReference type="SAM" id="SignalP"/>
    </source>
</evidence>
<evidence type="ECO:0000313" key="3">
    <source>
        <dbReference type="EMBL" id="AFN85387.1"/>
    </source>
</evidence>
<feature type="domain" description="Metallo-beta-lactamase" evidence="2">
    <location>
        <begin position="76"/>
        <end position="267"/>
    </location>
</feature>
<feature type="chain" id="PRO_5003876854" evidence="1">
    <location>
        <begin position="19"/>
        <end position="309"/>
    </location>
</feature>
<gene>
    <name evidence="3" type="primary">blaECM-1</name>
</gene>
<dbReference type="NCBIfam" id="NF040468">
    <property type="entry name" value="blaECM"/>
    <property type="match status" value="1"/>
</dbReference>
<dbReference type="NCBIfam" id="NF033105">
    <property type="entry name" value="bla_subclass_B3"/>
    <property type="match status" value="1"/>
</dbReference>
<dbReference type="PANTHER" id="PTHR42951">
    <property type="entry name" value="METALLO-BETA-LACTAMASE DOMAIN-CONTAINING"/>
    <property type="match status" value="1"/>
</dbReference>
<organism evidence="3">
    <name type="scientific">Qipengyuania citrea</name>
    <dbReference type="NCBI Taxonomy" id="225971"/>
    <lineage>
        <taxon>Bacteria</taxon>
        <taxon>Pseudomonadati</taxon>
        <taxon>Pseudomonadota</taxon>
        <taxon>Alphaproteobacteria</taxon>
        <taxon>Sphingomonadales</taxon>
        <taxon>Erythrobacteraceae</taxon>
        <taxon>Qipengyuania</taxon>
    </lineage>
</organism>
<keyword evidence="1" id="KW-0732">Signal</keyword>
<dbReference type="SMART" id="SM00849">
    <property type="entry name" value="Lactamase_B"/>
    <property type="match status" value="1"/>
</dbReference>
<dbReference type="Pfam" id="PF00753">
    <property type="entry name" value="Lactamase_B"/>
    <property type="match status" value="1"/>
</dbReference>
<sequence length="309" mass="32004">MRTAPAMFARTGAGLALAAACLAGCAPPIQSRPDLPAPEQVTPQQWAAGCEPWDDWDKPAPPYRIHGSTYYVGTCGITAILVAGPAGHLLIDSGTEAGAKVVLDNIGKVGFRPDEIASLLHSHEHFDHTGGHARVKQASGAHIVASPAAAPALRSGLSIAEDPQYGLHEPMAPVAVDVLVRGGETVRSETATLTAIATPGHTPGALSWTWRSCDAAGDCLDVVYADSLSAISREGYRFADHPAYVAAFRAGLQRLRETACDLLLTPHPSASEMVARAASGTLAGGMSCAAYADAAEARLDARLAEEADG</sequence>
<protein>
    <submittedName>
        <fullName evidence="3">Metallo-beta-lactamase</fullName>
    </submittedName>
</protein>
<name>K4GMM4_9SPHN</name>
<feature type="signal peptide" evidence="1">
    <location>
        <begin position="1"/>
        <end position="18"/>
    </location>
</feature>
<dbReference type="EMBL" id="JN558590">
    <property type="protein sequence ID" value="AFN85387.1"/>
    <property type="molecule type" value="Genomic_DNA"/>
</dbReference>